<dbReference type="EMBL" id="KV920864">
    <property type="protein sequence ID" value="OSX68237.1"/>
    <property type="molecule type" value="Genomic_DNA"/>
</dbReference>
<accession>A0A1X6NHZ1</accession>
<proteinExistence type="predicted"/>
<name>A0A1X6NHZ1_PORUM</name>
<evidence type="ECO:0000313" key="2">
    <source>
        <dbReference type="Proteomes" id="UP000218209"/>
    </source>
</evidence>
<organism evidence="1 2">
    <name type="scientific">Porphyra umbilicalis</name>
    <name type="common">Purple laver</name>
    <name type="synonym">Red alga</name>
    <dbReference type="NCBI Taxonomy" id="2786"/>
    <lineage>
        <taxon>Eukaryota</taxon>
        <taxon>Rhodophyta</taxon>
        <taxon>Bangiophyceae</taxon>
        <taxon>Bangiales</taxon>
        <taxon>Bangiaceae</taxon>
        <taxon>Porphyra</taxon>
    </lineage>
</organism>
<keyword evidence="2" id="KW-1185">Reference proteome</keyword>
<dbReference type="AlphaFoldDB" id="A0A1X6NHZ1"/>
<gene>
    <name evidence="1" type="ORF">BU14_3171s0001</name>
</gene>
<protein>
    <submittedName>
        <fullName evidence="1">Uncharacterized protein</fullName>
    </submittedName>
</protein>
<reference evidence="1 2" key="1">
    <citation type="submission" date="2017-03" db="EMBL/GenBank/DDBJ databases">
        <title>WGS assembly of Porphyra umbilicalis.</title>
        <authorList>
            <person name="Brawley S.H."/>
            <person name="Blouin N.A."/>
            <person name="Ficko-Blean E."/>
            <person name="Wheeler G.L."/>
            <person name="Lohr M."/>
            <person name="Goodson H.V."/>
            <person name="Jenkins J.W."/>
            <person name="Blaby-Haas C.E."/>
            <person name="Helliwell K.E."/>
            <person name="Chan C."/>
            <person name="Marriage T."/>
            <person name="Bhattacharya D."/>
            <person name="Klein A.S."/>
            <person name="Badis Y."/>
            <person name="Brodie J."/>
            <person name="Cao Y."/>
            <person name="Collen J."/>
            <person name="Dittami S.M."/>
            <person name="Gachon C.M."/>
            <person name="Green B.R."/>
            <person name="Karpowicz S."/>
            <person name="Kim J.W."/>
            <person name="Kudahl U."/>
            <person name="Lin S."/>
            <person name="Michel G."/>
            <person name="Mittag M."/>
            <person name="Olson B.J."/>
            <person name="Pangilinan J."/>
            <person name="Peng Y."/>
            <person name="Qiu H."/>
            <person name="Shu S."/>
            <person name="Singer J.T."/>
            <person name="Smith A.G."/>
            <person name="Sprecher B.N."/>
            <person name="Wagner V."/>
            <person name="Wang W."/>
            <person name="Wang Z.-Y."/>
            <person name="Yan J."/>
            <person name="Yarish C."/>
            <person name="Zoeuner-Riek S."/>
            <person name="Zhuang Y."/>
            <person name="Zou Y."/>
            <person name="Lindquist E.A."/>
            <person name="Grimwood J."/>
            <person name="Barry K."/>
            <person name="Rokhsar D.S."/>
            <person name="Schmutz J."/>
            <person name="Stiller J.W."/>
            <person name="Grossman A.R."/>
            <person name="Prochnik S.E."/>
        </authorList>
    </citation>
    <scope>NUCLEOTIDE SEQUENCE [LARGE SCALE GENOMIC DNA]</scope>
    <source>
        <strain evidence="1">4086291</strain>
    </source>
</reference>
<evidence type="ECO:0000313" key="1">
    <source>
        <dbReference type="EMBL" id="OSX68237.1"/>
    </source>
</evidence>
<dbReference type="Proteomes" id="UP000218209">
    <property type="component" value="Unassembled WGS sequence"/>
</dbReference>
<sequence>MAVPTTLLDALAQWRLPLLQQVNVARTSPQEAASGVYIAQLSATDATTRVLRRGQAPAACHHMLSSRHCWFGWPEDACCQERAPPNCSAPWPSLLSHGMSQLYRTRCVAKVDFCKEQGLSRAVPYAIVCQGPRR</sequence>